<dbReference type="RefSeq" id="WP_019600459.1">
    <property type="nucleotide sequence ID" value="NZ_FNQC01000024.1"/>
</dbReference>
<evidence type="ECO:0000313" key="5">
    <source>
        <dbReference type="Proteomes" id="UP000199663"/>
    </source>
</evidence>
<dbReference type="InterPro" id="IPR050248">
    <property type="entry name" value="Polysacc_deacetylase_ArnD"/>
</dbReference>
<evidence type="ECO:0000256" key="2">
    <source>
        <dbReference type="ARBA" id="ARBA00022801"/>
    </source>
</evidence>
<evidence type="ECO:0000313" key="4">
    <source>
        <dbReference type="EMBL" id="SDZ55875.1"/>
    </source>
</evidence>
<dbReference type="SUPFAM" id="SSF88713">
    <property type="entry name" value="Glycoside hydrolase/deacetylase"/>
    <property type="match status" value="1"/>
</dbReference>
<proteinExistence type="predicted"/>
<gene>
    <name evidence="4" type="ORF">SAMN05444412_12418</name>
</gene>
<dbReference type="Gene3D" id="3.20.20.370">
    <property type="entry name" value="Glycoside hydrolase/deacetylase"/>
    <property type="match status" value="1"/>
</dbReference>
<protein>
    <submittedName>
        <fullName evidence="4">Polysaccharide deacetylase</fullName>
    </submittedName>
</protein>
<dbReference type="PANTHER" id="PTHR10587:SF133">
    <property type="entry name" value="CHITIN DEACETYLASE 1-RELATED"/>
    <property type="match status" value="1"/>
</dbReference>
<feature type="domain" description="NodB homology" evidence="3">
    <location>
        <begin position="26"/>
        <end position="206"/>
    </location>
</feature>
<evidence type="ECO:0000256" key="1">
    <source>
        <dbReference type="ARBA" id="ARBA00022723"/>
    </source>
</evidence>
<keyword evidence="5" id="KW-1185">Reference proteome</keyword>
<comment type="caution">
    <text evidence="4">The sequence shown here is derived from an EMBL/GenBank/DDBJ whole genome shotgun (WGS) entry which is preliminary data.</text>
</comment>
<reference evidence="4 5" key="1">
    <citation type="submission" date="2016-10" db="EMBL/GenBank/DDBJ databases">
        <authorList>
            <person name="Varghese N."/>
            <person name="Submissions S."/>
        </authorList>
    </citation>
    <scope>NUCLEOTIDE SEQUENCE [LARGE SCALE GENOMIC DNA]</scope>
    <source>
        <strain evidence="4 5">DSM 17997</strain>
    </source>
</reference>
<dbReference type="Pfam" id="PF01522">
    <property type="entry name" value="Polysacc_deac_1"/>
    <property type="match status" value="1"/>
</dbReference>
<evidence type="ECO:0000259" key="3">
    <source>
        <dbReference type="PROSITE" id="PS51677"/>
    </source>
</evidence>
<dbReference type="CDD" id="cd10917">
    <property type="entry name" value="CE4_NodB_like_6s_7s"/>
    <property type="match status" value="1"/>
</dbReference>
<accession>A0A1H3U217</accession>
<name>A0A1H3U217_9BACT</name>
<dbReference type="PANTHER" id="PTHR10587">
    <property type="entry name" value="GLYCOSYL TRANSFERASE-RELATED"/>
    <property type="match status" value="1"/>
</dbReference>
<dbReference type="InterPro" id="IPR011330">
    <property type="entry name" value="Glyco_hydro/deAcase_b/a-brl"/>
</dbReference>
<dbReference type="InterPro" id="IPR002509">
    <property type="entry name" value="NODB_dom"/>
</dbReference>
<dbReference type="Proteomes" id="UP000199663">
    <property type="component" value="Unassembled WGS sequence"/>
</dbReference>
<sequence>MLIHHVPSIISSLLPQLIWNKDRQERKVYLTFDDGPVPGVTDYVLEMLDKRKMKATFFMVGDNIRKNPMLAKEVLTCGHKVGNHTYHHLNGFQTKEAVYLQDIEKCQETIGEHLGVFTDLFRPPYGRMTRNQHKKVNSTHQVIMWDVLSGDFDLNQPAEKCLQKTIKYTKNGSIVVFHDQVKTKGILKRVLNPYLDFVSDNGFETGLL</sequence>
<dbReference type="EMBL" id="FNQC01000024">
    <property type="protein sequence ID" value="SDZ55875.1"/>
    <property type="molecule type" value="Genomic_DNA"/>
</dbReference>
<organism evidence="4 5">
    <name type="scientific">Rhodonellum ikkaensis</name>
    <dbReference type="NCBI Taxonomy" id="336829"/>
    <lineage>
        <taxon>Bacteria</taxon>
        <taxon>Pseudomonadati</taxon>
        <taxon>Bacteroidota</taxon>
        <taxon>Cytophagia</taxon>
        <taxon>Cytophagales</taxon>
        <taxon>Cytophagaceae</taxon>
        <taxon>Rhodonellum</taxon>
    </lineage>
</organism>
<keyword evidence="1" id="KW-0479">Metal-binding</keyword>
<keyword evidence="2" id="KW-0378">Hydrolase</keyword>
<dbReference type="PROSITE" id="PS51677">
    <property type="entry name" value="NODB"/>
    <property type="match status" value="1"/>
</dbReference>